<keyword evidence="2" id="KW-0436">Ligase</keyword>
<organism evidence="5 6">
    <name type="scientific">Kibdelosporangium phytohabitans</name>
    <dbReference type="NCBI Taxonomy" id="860235"/>
    <lineage>
        <taxon>Bacteria</taxon>
        <taxon>Bacillati</taxon>
        <taxon>Actinomycetota</taxon>
        <taxon>Actinomycetes</taxon>
        <taxon>Pseudonocardiales</taxon>
        <taxon>Pseudonocardiaceae</taxon>
        <taxon>Kibdelosporangium</taxon>
    </lineage>
</organism>
<dbReference type="Proteomes" id="UP000063699">
    <property type="component" value="Chromosome"/>
</dbReference>
<comment type="similarity">
    <text evidence="1">Belongs to the ATP-dependent AMP-binding enzyme family.</text>
</comment>
<evidence type="ECO:0000259" key="4">
    <source>
        <dbReference type="Pfam" id="PF13193"/>
    </source>
</evidence>
<dbReference type="STRING" id="860235.AOZ06_31310"/>
<evidence type="ECO:0000256" key="1">
    <source>
        <dbReference type="ARBA" id="ARBA00006432"/>
    </source>
</evidence>
<dbReference type="InterPro" id="IPR020845">
    <property type="entry name" value="AMP-binding_CS"/>
</dbReference>
<evidence type="ECO:0000256" key="2">
    <source>
        <dbReference type="ARBA" id="ARBA00022598"/>
    </source>
</evidence>
<feature type="domain" description="AMP-dependent synthetase/ligase" evidence="3">
    <location>
        <begin position="31"/>
        <end position="423"/>
    </location>
</feature>
<protein>
    <submittedName>
        <fullName evidence="5">AMP-dependent acyl-CoA synthetase</fullName>
    </submittedName>
</protein>
<dbReference type="GO" id="GO:0006631">
    <property type="term" value="P:fatty acid metabolic process"/>
    <property type="evidence" value="ECO:0007669"/>
    <property type="project" value="TreeGrafter"/>
</dbReference>
<evidence type="ECO:0000259" key="3">
    <source>
        <dbReference type="Pfam" id="PF00501"/>
    </source>
</evidence>
<dbReference type="Pfam" id="PF13193">
    <property type="entry name" value="AMP-binding_C"/>
    <property type="match status" value="1"/>
</dbReference>
<name>A0A0N9I4G4_9PSEU</name>
<sequence length="567" mass="62303">MHSPERVAEYTGKGWWTGETVQQLFADCVARYADEIAIADPANKADLVDLPPRRSTWRELDDEVDRLAAVLLANGIGEGDVLAVQLPNSIELTVAYLAAWRVRAIVSPLPVQYRRHEMVELGTIGEITAFLTADRIGKRSHVSEILDARASIPSLRAILYFGPSDVSDAVAAGPAMAAAGEDDRSRVRAHEAQHPVDPNDCVTICWTSGTESRPKGVPRAHYDWLLMTQGTVFGPGLTHESRLLNPFPMVNMAGISGMLLPWLSTGCVLVQHHPFDLPVFLRQIKDERITYTVAPPAVLALLLQREELLATTDLSTLRQIGSGSAPLQEWMVRGWYEKYGISIINFFGSNEGIALMTDVNLMTDPAQRARFFPRYGSGRKWTIPAAAQTAVRLVDRETGEEITEAGRPGELRLKGPSLFPGYLAASGAPSPFDDEGFLKTGDVFVIDGEDDEFLRYVDRARDLIIRGGVNISPAELETMIAGHPSVAEVAVVGYPDDVLGERVCAVVAHRPDTTITLPDLITHLNRQEIATYKLPERLVVVGALPRNPVGKVLKRELRDFVRDANNI</sequence>
<reference evidence="5 6" key="1">
    <citation type="submission" date="2015-07" db="EMBL/GenBank/DDBJ databases">
        <title>Genome sequencing of Kibdelosporangium phytohabitans.</title>
        <authorList>
            <person name="Qin S."/>
            <person name="Xing K."/>
        </authorList>
    </citation>
    <scope>NUCLEOTIDE SEQUENCE [LARGE SCALE GENOMIC DNA]</scope>
    <source>
        <strain evidence="5 6">KLBMP1111</strain>
    </source>
</reference>
<feature type="domain" description="AMP-binding enzyme C-terminal" evidence="4">
    <location>
        <begin position="475"/>
        <end position="551"/>
    </location>
</feature>
<evidence type="ECO:0000313" key="6">
    <source>
        <dbReference type="Proteomes" id="UP000063699"/>
    </source>
</evidence>
<dbReference type="PANTHER" id="PTHR43201:SF5">
    <property type="entry name" value="MEDIUM-CHAIN ACYL-COA LIGASE ACSF2, MITOCHONDRIAL"/>
    <property type="match status" value="1"/>
</dbReference>
<dbReference type="AlphaFoldDB" id="A0A0N9I4G4"/>
<dbReference type="KEGG" id="kphy:AOZ06_31310"/>
<dbReference type="InterPro" id="IPR000873">
    <property type="entry name" value="AMP-dep_synth/lig_dom"/>
</dbReference>
<evidence type="ECO:0000313" key="5">
    <source>
        <dbReference type="EMBL" id="ALG10780.1"/>
    </source>
</evidence>
<keyword evidence="6" id="KW-1185">Reference proteome</keyword>
<proteinExistence type="inferred from homology"/>
<dbReference type="OrthoDB" id="9803968at2"/>
<accession>A0A0N9I4G4</accession>
<dbReference type="SUPFAM" id="SSF56801">
    <property type="entry name" value="Acetyl-CoA synthetase-like"/>
    <property type="match status" value="1"/>
</dbReference>
<dbReference type="PANTHER" id="PTHR43201">
    <property type="entry name" value="ACYL-COA SYNTHETASE"/>
    <property type="match status" value="1"/>
</dbReference>
<gene>
    <name evidence="5" type="ORF">AOZ06_31310</name>
</gene>
<dbReference type="GO" id="GO:0031956">
    <property type="term" value="F:medium-chain fatty acid-CoA ligase activity"/>
    <property type="evidence" value="ECO:0007669"/>
    <property type="project" value="TreeGrafter"/>
</dbReference>
<dbReference type="CDD" id="cd04433">
    <property type="entry name" value="AFD_class_I"/>
    <property type="match status" value="1"/>
</dbReference>
<dbReference type="Gene3D" id="3.30.300.30">
    <property type="match status" value="1"/>
</dbReference>
<dbReference type="EMBL" id="CP012752">
    <property type="protein sequence ID" value="ALG10780.1"/>
    <property type="molecule type" value="Genomic_DNA"/>
</dbReference>
<dbReference type="InterPro" id="IPR025110">
    <property type="entry name" value="AMP-bd_C"/>
</dbReference>
<dbReference type="InterPro" id="IPR042099">
    <property type="entry name" value="ANL_N_sf"/>
</dbReference>
<dbReference type="Pfam" id="PF00501">
    <property type="entry name" value="AMP-binding"/>
    <property type="match status" value="1"/>
</dbReference>
<dbReference type="PROSITE" id="PS00455">
    <property type="entry name" value="AMP_BINDING"/>
    <property type="match status" value="1"/>
</dbReference>
<dbReference type="Gene3D" id="3.40.50.12780">
    <property type="entry name" value="N-terminal domain of ligase-like"/>
    <property type="match status" value="1"/>
</dbReference>
<dbReference type="InterPro" id="IPR045851">
    <property type="entry name" value="AMP-bd_C_sf"/>
</dbReference>